<dbReference type="OrthoDB" id="25002at2759"/>
<dbReference type="Pfam" id="PF00581">
    <property type="entry name" value="Rhodanese"/>
    <property type="match status" value="1"/>
</dbReference>
<gene>
    <name evidence="2" type="ORF">INT43_003598</name>
</gene>
<dbReference type="Gene3D" id="3.30.70.100">
    <property type="match status" value="1"/>
</dbReference>
<dbReference type="PANTHER" id="PTHR43268">
    <property type="entry name" value="THIOSULFATE SULFURTRANSFERASE/RHODANESE-LIKE DOMAIN-CONTAINING PROTEIN 2"/>
    <property type="match status" value="1"/>
</dbReference>
<dbReference type="CDD" id="cd01518">
    <property type="entry name" value="RHOD_YceA"/>
    <property type="match status" value="1"/>
</dbReference>
<proteinExistence type="predicted"/>
<dbReference type="InterPro" id="IPR001763">
    <property type="entry name" value="Rhodanese-like_dom"/>
</dbReference>
<dbReference type="Gene3D" id="3.40.250.10">
    <property type="entry name" value="Rhodanese-like domain"/>
    <property type="match status" value="1"/>
</dbReference>
<organism evidence="2 3">
    <name type="scientific">Mortierella isabellina</name>
    <name type="common">Filamentous fungus</name>
    <name type="synonym">Umbelopsis isabellina</name>
    <dbReference type="NCBI Taxonomy" id="91625"/>
    <lineage>
        <taxon>Eukaryota</taxon>
        <taxon>Fungi</taxon>
        <taxon>Fungi incertae sedis</taxon>
        <taxon>Mucoromycota</taxon>
        <taxon>Mucoromycotina</taxon>
        <taxon>Umbelopsidomycetes</taxon>
        <taxon>Umbelopsidales</taxon>
        <taxon>Umbelopsidaceae</taxon>
        <taxon>Umbelopsis</taxon>
    </lineage>
</organism>
<evidence type="ECO:0000259" key="1">
    <source>
        <dbReference type="PROSITE" id="PS50206"/>
    </source>
</evidence>
<dbReference type="SUPFAM" id="SSF52821">
    <property type="entry name" value="Rhodanese/Cell cycle control phosphatase"/>
    <property type="match status" value="1"/>
</dbReference>
<dbReference type="Pfam" id="PF12368">
    <property type="entry name" value="Rhodanese_C"/>
    <property type="match status" value="1"/>
</dbReference>
<accession>A0A8H7PTX3</accession>
<comment type="caution">
    <text evidence="2">The sequence shown here is derived from an EMBL/GenBank/DDBJ whole genome shotgun (WGS) entry which is preliminary data.</text>
</comment>
<reference evidence="2" key="1">
    <citation type="submission" date="2020-12" db="EMBL/GenBank/DDBJ databases">
        <title>Metabolic potential, ecology and presence of endohyphal bacteria is reflected in genomic diversity of Mucoromycotina.</title>
        <authorList>
            <person name="Muszewska A."/>
            <person name="Okrasinska A."/>
            <person name="Steczkiewicz K."/>
            <person name="Drgas O."/>
            <person name="Orlowska M."/>
            <person name="Perlinska-Lenart U."/>
            <person name="Aleksandrzak-Piekarczyk T."/>
            <person name="Szatraj K."/>
            <person name="Zielenkiewicz U."/>
            <person name="Pilsyk S."/>
            <person name="Malc E."/>
            <person name="Mieczkowski P."/>
            <person name="Kruszewska J.S."/>
            <person name="Biernat P."/>
            <person name="Pawlowska J."/>
        </authorList>
    </citation>
    <scope>NUCLEOTIDE SEQUENCE</scope>
    <source>
        <strain evidence="2">WA0000067209</strain>
    </source>
</reference>
<dbReference type="InterPro" id="IPR020936">
    <property type="entry name" value="TrhO"/>
</dbReference>
<dbReference type="Pfam" id="PF17773">
    <property type="entry name" value="UPF0176_N"/>
    <property type="match status" value="1"/>
</dbReference>
<evidence type="ECO:0000313" key="3">
    <source>
        <dbReference type="Proteomes" id="UP000654370"/>
    </source>
</evidence>
<dbReference type="PANTHER" id="PTHR43268:SF6">
    <property type="entry name" value="THIOSULFATE SULFURTRANSFERASE_RHODANESE-LIKE DOMAIN-CONTAINING PROTEIN 2"/>
    <property type="match status" value="1"/>
</dbReference>
<dbReference type="InterPro" id="IPR036873">
    <property type="entry name" value="Rhodanese-like_dom_sf"/>
</dbReference>
<name>A0A8H7PTX3_MORIS</name>
<keyword evidence="3" id="KW-1185">Reference proteome</keyword>
<dbReference type="Proteomes" id="UP000654370">
    <property type="component" value="Unassembled WGS sequence"/>
</dbReference>
<dbReference type="SMART" id="SM00450">
    <property type="entry name" value="RHOD"/>
    <property type="match status" value="1"/>
</dbReference>
<dbReference type="InterPro" id="IPR022111">
    <property type="entry name" value="Rhodanese_C"/>
</dbReference>
<protein>
    <recommendedName>
        <fullName evidence="1">Rhodanese domain-containing protein</fullName>
    </recommendedName>
</protein>
<evidence type="ECO:0000313" key="2">
    <source>
        <dbReference type="EMBL" id="KAG2179815.1"/>
    </source>
</evidence>
<dbReference type="InterPro" id="IPR040503">
    <property type="entry name" value="TRHO_N"/>
</dbReference>
<sequence>MPVDRILDRARRRAATLYLERCSKVDGHWSCCDSTFLTKGDAFKHAYSVHEAKLLQEQDKLYQEFLQAGKQEDSNTPSIFEKRRAKKGDSDSIATDCTCNVQESTVILFYVYQVIADPKEIAEQHYRLCSDLYMTGKVRVGEEGINVTLAGSNDAISQYIKYVTNALDLSDKDYYDFFKPSPGCVHVFDDLSVKLVKEICPLNVDVTLDKLMTATHKAGKIPPAQFHDMLQRNDVLILDTRNYYESRIGKFDGAITPPTRKFATFPAWVDRNKGALDGKTVLTYCTGGIRCEKASAYLRQKLSSSTQVWMLDGGIHNYLEWTKQSDVAPLWKGKNYVFDARQSLGDDVNIISTCQLCQQPCTRYIKCTRQCHKLVICCRECEHKHEEIVCCNSCNGLSGWCQCEVERRELEKTPISPICP</sequence>
<dbReference type="AlphaFoldDB" id="A0A8H7PTX3"/>
<dbReference type="EMBL" id="JAEPQZ010000006">
    <property type="protein sequence ID" value="KAG2179815.1"/>
    <property type="molecule type" value="Genomic_DNA"/>
</dbReference>
<dbReference type="PROSITE" id="PS50206">
    <property type="entry name" value="RHODANESE_3"/>
    <property type="match status" value="1"/>
</dbReference>
<feature type="domain" description="Rhodanese" evidence="1">
    <location>
        <begin position="231"/>
        <end position="320"/>
    </location>
</feature>